<dbReference type="AlphaFoldDB" id="A0A8S0WN17"/>
<proteinExistence type="predicted"/>
<comment type="caution">
    <text evidence="1">The sequence shown here is derived from an EMBL/GenBank/DDBJ whole genome shotgun (WGS) entry which is preliminary data.</text>
</comment>
<dbReference type="Proteomes" id="UP000467700">
    <property type="component" value="Unassembled WGS sequence"/>
</dbReference>
<keyword evidence="2" id="KW-1185">Reference proteome</keyword>
<evidence type="ECO:0008006" key="3">
    <source>
        <dbReference type="Google" id="ProtNLM"/>
    </source>
</evidence>
<evidence type="ECO:0000313" key="2">
    <source>
        <dbReference type="Proteomes" id="UP000467700"/>
    </source>
</evidence>
<dbReference type="OrthoDB" id="2269034at2759"/>
<sequence length="148" mass="17064">MYPDQEIRPQRKKPTPLVLAVVCQQWRQIVLATPRLWTVASIKIAKRAVKPCAQMTQEWLRRSGRLPLSLEIYEEKPRPTFMSYINQRSAVDPTPIFEAVNAHMHHVRSLEVHFDMKCLPFLRGEAWTMRNLYLSITGGQGGPPPAFV</sequence>
<accession>A0A8S0WN17</accession>
<gene>
    <name evidence="1" type="ORF">AAE3_LOCUS3479</name>
</gene>
<protein>
    <recommendedName>
        <fullName evidence="3">F-box domain-containing protein</fullName>
    </recommendedName>
</protein>
<organism evidence="1 2">
    <name type="scientific">Cyclocybe aegerita</name>
    <name type="common">Black poplar mushroom</name>
    <name type="synonym">Agrocybe aegerita</name>
    <dbReference type="NCBI Taxonomy" id="1973307"/>
    <lineage>
        <taxon>Eukaryota</taxon>
        <taxon>Fungi</taxon>
        <taxon>Dikarya</taxon>
        <taxon>Basidiomycota</taxon>
        <taxon>Agaricomycotina</taxon>
        <taxon>Agaricomycetes</taxon>
        <taxon>Agaricomycetidae</taxon>
        <taxon>Agaricales</taxon>
        <taxon>Agaricineae</taxon>
        <taxon>Bolbitiaceae</taxon>
        <taxon>Cyclocybe</taxon>
    </lineage>
</organism>
<dbReference type="EMBL" id="CACVBS010000032">
    <property type="protein sequence ID" value="CAA7261322.1"/>
    <property type="molecule type" value="Genomic_DNA"/>
</dbReference>
<reference evidence="1 2" key="1">
    <citation type="submission" date="2020-01" db="EMBL/GenBank/DDBJ databases">
        <authorList>
            <person name="Gupta K D."/>
        </authorList>
    </citation>
    <scope>NUCLEOTIDE SEQUENCE [LARGE SCALE GENOMIC DNA]</scope>
</reference>
<evidence type="ECO:0000313" key="1">
    <source>
        <dbReference type="EMBL" id="CAA7261322.1"/>
    </source>
</evidence>
<name>A0A8S0WN17_CYCAE</name>